<evidence type="ECO:0000256" key="2">
    <source>
        <dbReference type="ARBA" id="ARBA00006089"/>
    </source>
</evidence>
<feature type="binding site" evidence="10">
    <location>
        <position position="108"/>
    </location>
    <ligand>
        <name>Ca(2+)</name>
        <dbReference type="ChEBI" id="CHEBI:29108"/>
        <label>1</label>
    </ligand>
</feature>
<keyword evidence="3 13" id="KW-0575">Peroxidase</keyword>
<evidence type="ECO:0000256" key="6">
    <source>
        <dbReference type="ARBA" id="ARBA00023002"/>
    </source>
</evidence>
<feature type="binding site" evidence="10">
    <location>
        <position position="117"/>
    </location>
    <ligand>
        <name>Ca(2+)</name>
        <dbReference type="ChEBI" id="CHEBI:29108"/>
        <label>1</label>
    </ligand>
</feature>
<dbReference type="InterPro" id="IPR000823">
    <property type="entry name" value="Peroxidase_pln"/>
</dbReference>
<feature type="binding site" evidence="10">
    <location>
        <position position="245"/>
    </location>
    <ligand>
        <name>Ca(2+)</name>
        <dbReference type="ChEBI" id="CHEBI:29108"/>
        <label>2</label>
    </ligand>
</feature>
<dbReference type="PRINTS" id="PR00458">
    <property type="entry name" value="PEROXIDASE"/>
</dbReference>
<dbReference type="InterPro" id="IPR019794">
    <property type="entry name" value="Peroxidases_AS"/>
</dbReference>
<keyword evidence="10 13" id="KW-0106">Calcium</keyword>
<evidence type="ECO:0000256" key="5">
    <source>
        <dbReference type="ARBA" id="ARBA00022723"/>
    </source>
</evidence>
<keyword evidence="7 10" id="KW-0408">Iron</keyword>
<feature type="active site" description="Proton acceptor" evidence="9">
    <location>
        <position position="107"/>
    </location>
</feature>
<keyword evidence="6 13" id="KW-0560">Oxidoreductase</keyword>
<keyword evidence="4 10" id="KW-0349">Heme</keyword>
<dbReference type="PANTHER" id="PTHR31517:SF48">
    <property type="entry name" value="PEROXIDASE 16-RELATED"/>
    <property type="match status" value="1"/>
</dbReference>
<protein>
    <recommendedName>
        <fullName evidence="13">Peroxidase</fullName>
        <ecNumber evidence="13">1.11.1.-</ecNumber>
    </recommendedName>
</protein>
<dbReference type="InterPro" id="IPR010255">
    <property type="entry name" value="Haem_peroxidase_sf"/>
</dbReference>
<feature type="binding site" evidence="10">
    <location>
        <position position="115"/>
    </location>
    <ligand>
        <name>Ca(2+)</name>
        <dbReference type="ChEBI" id="CHEBI:29108"/>
        <label>1</label>
    </ligand>
</feature>
<evidence type="ECO:0000256" key="10">
    <source>
        <dbReference type="PIRSR" id="PIRSR601621-2"/>
    </source>
</evidence>
<dbReference type="SUPFAM" id="SSF48113">
    <property type="entry name" value="Heme-dependent peroxidases"/>
    <property type="match status" value="1"/>
</dbReference>
<dbReference type="Pfam" id="PF00141">
    <property type="entry name" value="peroxidase"/>
    <property type="match status" value="1"/>
</dbReference>
<feature type="binding site" evidence="10">
    <location>
        <position position="238"/>
    </location>
    <ligand>
        <name>Ca(2+)</name>
        <dbReference type="ChEBI" id="CHEBI:29108"/>
        <label>2</label>
    </ligand>
</feature>
<keyword evidence="8" id="KW-0325">Glycoprotein</keyword>
<dbReference type="InterPro" id="IPR002016">
    <property type="entry name" value="Haem_peroxidase"/>
</dbReference>
<dbReference type="InterPro" id="IPR001621">
    <property type="entry name" value="Ligninase"/>
</dbReference>
<dbReference type="GO" id="GO:0046872">
    <property type="term" value="F:metal ion binding"/>
    <property type="evidence" value="ECO:0007669"/>
    <property type="project" value="UniProtKB-UniRule"/>
</dbReference>
<keyword evidence="12" id="KW-1015">Disulfide bond</keyword>
<dbReference type="GO" id="GO:0020037">
    <property type="term" value="F:heme binding"/>
    <property type="evidence" value="ECO:0007669"/>
    <property type="project" value="UniProtKB-UniRule"/>
</dbReference>
<comment type="catalytic activity">
    <reaction evidence="1">
        <text>2 a phenolic donor + H2O2 = 2 a phenolic radical donor + 2 H2O</text>
        <dbReference type="Rhea" id="RHEA:56136"/>
        <dbReference type="ChEBI" id="CHEBI:15377"/>
        <dbReference type="ChEBI" id="CHEBI:16240"/>
        <dbReference type="ChEBI" id="CHEBI:139520"/>
        <dbReference type="ChEBI" id="CHEBI:139521"/>
        <dbReference type="EC" id="1.11.1.7"/>
    </reaction>
</comment>
<proteinExistence type="inferred from homology"/>
<feature type="domain" description="Plant heme peroxidase family profile" evidence="14">
    <location>
        <begin position="98"/>
        <end position="328"/>
    </location>
</feature>
<sequence length="335" mass="35195">MYIRNVLIAGFAAASTVEAYANSTIREEQKIWNVDHLSAPKGKRFLDGIFNVVGGILGGFGGGGGGNDEEPQCPEVWSQISKTLTEQFLGNGQCTDAARAAIRASFHDCFNGACDGSLILANECSNIENRGMERLCSNLANVATQTKVGVADLIQFAAAHAVKTCPGGPTVPVKVGRQDSNTPGALGVLPGPNVPGDTLVRSFASKGFSPIDLAALVGAHTAAKQRHSNPSKPGTSLDSTVGTWDNKFYSETKRGSAPFTLPSDKNIANHPATAIPFTTFAVSKGAWDAAFVPAMVKLGMIGVEDDGLIDCTSALPGGSRKRDIKNSNIFDRLNW</sequence>
<evidence type="ECO:0000256" key="9">
    <source>
        <dbReference type="PIRSR" id="PIRSR601621-1"/>
    </source>
</evidence>
<dbReference type="EC" id="1.11.1.-" evidence="13"/>
<feature type="binding site" evidence="10">
    <location>
        <position position="221"/>
    </location>
    <ligand>
        <name>Ca(2+)</name>
        <dbReference type="ChEBI" id="CHEBI:29108"/>
        <label>2</label>
    </ligand>
</feature>
<comment type="cofactor">
    <cofactor evidence="10">
        <name>heme b</name>
        <dbReference type="ChEBI" id="CHEBI:60344"/>
    </cofactor>
    <text evidence="10">Binds 1 heme b (iron(II)-protoporphyrin IX) group per subunit.</text>
</comment>
<evidence type="ECO:0000256" key="13">
    <source>
        <dbReference type="RuleBase" id="RU363051"/>
    </source>
</evidence>
<evidence type="ECO:0000256" key="3">
    <source>
        <dbReference type="ARBA" id="ARBA00022559"/>
    </source>
</evidence>
<gene>
    <name evidence="15" type="ORF">PTTW11_08317</name>
</gene>
<evidence type="ECO:0000256" key="12">
    <source>
        <dbReference type="PIRSR" id="PIRSR601621-4"/>
    </source>
</evidence>
<dbReference type="AlphaFoldDB" id="A0A6S6W9G3"/>
<evidence type="ECO:0000256" key="1">
    <source>
        <dbReference type="ARBA" id="ARBA00000189"/>
    </source>
</evidence>
<organism evidence="15 16">
    <name type="scientific">Pyrenophora teres f. teres</name>
    <dbReference type="NCBI Taxonomy" id="97479"/>
    <lineage>
        <taxon>Eukaryota</taxon>
        <taxon>Fungi</taxon>
        <taxon>Dikarya</taxon>
        <taxon>Ascomycota</taxon>
        <taxon>Pezizomycotina</taxon>
        <taxon>Dothideomycetes</taxon>
        <taxon>Pleosporomycetidae</taxon>
        <taxon>Pleosporales</taxon>
        <taxon>Pleosporineae</taxon>
        <taxon>Pleosporaceae</taxon>
        <taxon>Pyrenophora</taxon>
    </lineage>
</organism>
<dbReference type="Gene3D" id="1.10.420.10">
    <property type="entry name" value="Peroxidase, domain 2"/>
    <property type="match status" value="1"/>
</dbReference>
<accession>A0A6S6W9G3</accession>
<dbReference type="PRINTS" id="PR00462">
    <property type="entry name" value="LIGNINASE"/>
</dbReference>
<dbReference type="PANTHER" id="PTHR31517">
    <property type="match status" value="1"/>
</dbReference>
<feature type="binding site" evidence="10">
    <location>
        <position position="240"/>
    </location>
    <ligand>
        <name>Ca(2+)</name>
        <dbReference type="ChEBI" id="CHEBI:29108"/>
        <label>2</label>
    </ligand>
</feature>
<feature type="site" description="Transition state stabilizer" evidence="11">
    <location>
        <position position="103"/>
    </location>
</feature>
<evidence type="ECO:0000256" key="4">
    <source>
        <dbReference type="ARBA" id="ARBA00022617"/>
    </source>
</evidence>
<reference evidence="15" key="1">
    <citation type="submission" date="2021-02" db="EMBL/GenBank/DDBJ databases">
        <authorList>
            <person name="Syme A R."/>
            <person name="Syme A R."/>
            <person name="Moolhuijzen P."/>
        </authorList>
    </citation>
    <scope>NUCLEOTIDE SEQUENCE</scope>
    <source>
        <strain evidence="15">W1-1</strain>
    </source>
</reference>
<evidence type="ECO:0000313" key="16">
    <source>
        <dbReference type="Proteomes" id="UP000472372"/>
    </source>
</evidence>
<dbReference type="PROSITE" id="PS50873">
    <property type="entry name" value="PEROXIDASE_4"/>
    <property type="match status" value="1"/>
</dbReference>
<keyword evidence="5 10" id="KW-0479">Metal-binding</keyword>
<dbReference type="GO" id="GO:0140825">
    <property type="term" value="F:lactoperoxidase activity"/>
    <property type="evidence" value="ECO:0007669"/>
    <property type="project" value="UniProtKB-EC"/>
</dbReference>
<dbReference type="Gene3D" id="1.10.520.10">
    <property type="match status" value="1"/>
</dbReference>
<comment type="cofactor">
    <cofactor evidence="10 13">
        <name>Ca(2+)</name>
        <dbReference type="ChEBI" id="CHEBI:29108"/>
    </cofactor>
    <text evidence="10 13">Binds 2 calcium ions per subunit.</text>
</comment>
<feature type="binding site" description="axial binding residue" evidence="10">
    <location>
        <position position="220"/>
    </location>
    <ligand>
        <name>heme b</name>
        <dbReference type="ChEBI" id="CHEBI:60344"/>
    </ligand>
    <ligandPart>
        <name>Fe</name>
        <dbReference type="ChEBI" id="CHEBI:18248"/>
    </ligandPart>
</feature>
<dbReference type="GO" id="GO:0006979">
    <property type="term" value="P:response to oxidative stress"/>
    <property type="evidence" value="ECO:0007669"/>
    <property type="project" value="InterPro"/>
</dbReference>
<evidence type="ECO:0000256" key="11">
    <source>
        <dbReference type="PIRSR" id="PIRSR601621-3"/>
    </source>
</evidence>
<comment type="similarity">
    <text evidence="2 13">Belongs to the peroxidase family. Ligninase subfamily.</text>
</comment>
<evidence type="ECO:0000259" key="14">
    <source>
        <dbReference type="PROSITE" id="PS50873"/>
    </source>
</evidence>
<evidence type="ECO:0000313" key="15">
    <source>
        <dbReference type="EMBL" id="CAE7196231.1"/>
    </source>
</evidence>
<dbReference type="Proteomes" id="UP000472372">
    <property type="component" value="Chromosome 7"/>
</dbReference>
<feature type="disulfide bond" evidence="12">
    <location>
        <begin position="94"/>
        <end position="165"/>
    </location>
</feature>
<name>A0A6S6W9G3_9PLEO</name>
<evidence type="ECO:0000256" key="7">
    <source>
        <dbReference type="ARBA" id="ARBA00023004"/>
    </source>
</evidence>
<dbReference type="PROSITE" id="PS00436">
    <property type="entry name" value="PEROXIDASE_2"/>
    <property type="match status" value="1"/>
</dbReference>
<evidence type="ECO:0000256" key="8">
    <source>
        <dbReference type="ARBA" id="ARBA00023180"/>
    </source>
</evidence>
<dbReference type="EMBL" id="HG992983">
    <property type="protein sequence ID" value="CAE7196231.1"/>
    <property type="molecule type" value="Genomic_DNA"/>
</dbReference>